<protein>
    <submittedName>
        <fullName evidence="2">Putative membrane protein with repeat motif</fullName>
    </submittedName>
</protein>
<keyword evidence="3" id="KW-1185">Reference proteome</keyword>
<dbReference type="InterPro" id="IPR053121">
    <property type="entry name" value="Spore_Coat_Assembly"/>
</dbReference>
<sequence length="529" mass="56708">MINIGNKHLGQDDDDEAVEFAECYTVVYEKENGSRVSHNGISLLSKLSVLRSAITKLAVLSMADGVGGIFFGNSADDKSSEEDSDEYYDEGSDAHLIAQSWCDLKASICSVIYLESSSGCAHKKNESSDLMGIKESFRYCLSVGHSTNDFGNPILKVIYCINKRVAKAYNAFFDSVGELGKSNDCANSRIEGDLSKIIKSCDDYGSIHKDITSKYCPSIYEYMEDKDSSVDETTVGSITLRPTTPGLTTREATTFGSTTLGLTTPEATTFGSTTLGLTTSEATTFASTTLGLTTPEVTTFASTTLGITTSEATTFASTTLGITTSEATTFASTTLGLTTSEATTFGSTTLGLTTPEATTFASTTLGITTSEATTFGSTTLGLTTPEATTFGSTTLGLTTSEATTFGSTTLGLTTPEATTFGSTTTVLASELTTLELITTDLAVIESVTLDPVIDESIATNYFMIGMCMVFLFLAVTALIFLLVRYRVRNNRRRYTPGRVVDIENRRDICPETYELQQKEEEEIIDVMEV</sequence>
<keyword evidence="1" id="KW-0812">Transmembrane</keyword>
<dbReference type="PANTHER" id="PTHR35365">
    <property type="entry name" value="LP04239P"/>
    <property type="match status" value="1"/>
</dbReference>
<dbReference type="RefSeq" id="WP_092490507.1">
    <property type="nucleotide sequence ID" value="NZ_LN906597.1"/>
</dbReference>
<evidence type="ECO:0000313" key="2">
    <source>
        <dbReference type="EMBL" id="CUT17713.1"/>
    </source>
</evidence>
<dbReference type="STRING" id="1561003.Ark11_0890"/>
<dbReference type="PANTHER" id="PTHR35365:SF18">
    <property type="entry name" value="MUCIN-19-LIKE-RELATED"/>
    <property type="match status" value="1"/>
</dbReference>
<reference evidence="3" key="1">
    <citation type="submission" date="2015-11" db="EMBL/GenBank/DDBJ databases">
        <authorList>
            <person name="Seth-Smith H.M.B."/>
        </authorList>
    </citation>
    <scope>NUCLEOTIDE SEQUENCE [LARGE SCALE GENOMIC DNA]</scope>
    <source>
        <strain evidence="3">2013Ark11</strain>
    </source>
</reference>
<organism evidence="2 3">
    <name type="scientific">Candidatus Ichthyocystis hellenicum</name>
    <dbReference type="NCBI Taxonomy" id="1561003"/>
    <lineage>
        <taxon>Bacteria</taxon>
        <taxon>Pseudomonadati</taxon>
        <taxon>Pseudomonadota</taxon>
        <taxon>Betaproteobacteria</taxon>
        <taxon>Burkholderiales</taxon>
        <taxon>Candidatus Ichthyocystis</taxon>
    </lineage>
</organism>
<keyword evidence="1" id="KW-1133">Transmembrane helix</keyword>
<dbReference type="AlphaFoldDB" id="A0A0S4M255"/>
<feature type="transmembrane region" description="Helical" evidence="1">
    <location>
        <begin position="461"/>
        <end position="483"/>
    </location>
</feature>
<gene>
    <name evidence="2" type="ORF">Ark11_0890</name>
</gene>
<name>A0A0S4M255_9BURK</name>
<accession>A0A0S4M255</accession>
<keyword evidence="1" id="KW-0472">Membrane</keyword>
<proteinExistence type="predicted"/>
<dbReference type="PATRIC" id="fig|1561003.3.peg.910"/>
<evidence type="ECO:0000313" key="3">
    <source>
        <dbReference type="Proteomes" id="UP000198651"/>
    </source>
</evidence>
<dbReference type="Proteomes" id="UP000198651">
    <property type="component" value="Chromosome I"/>
</dbReference>
<evidence type="ECO:0000256" key="1">
    <source>
        <dbReference type="SAM" id="Phobius"/>
    </source>
</evidence>
<dbReference type="EMBL" id="LN906597">
    <property type="protein sequence ID" value="CUT17713.1"/>
    <property type="molecule type" value="Genomic_DNA"/>
</dbReference>